<proteinExistence type="predicted"/>
<dbReference type="AlphaFoldDB" id="A0A840N8D0"/>
<dbReference type="EMBL" id="JACHIJ010000006">
    <property type="protein sequence ID" value="MBB5054058.1"/>
    <property type="molecule type" value="Genomic_DNA"/>
</dbReference>
<evidence type="ECO:0000313" key="2">
    <source>
        <dbReference type="Proteomes" id="UP000521227"/>
    </source>
</evidence>
<gene>
    <name evidence="1" type="ORF">HNQ36_004060</name>
</gene>
<protein>
    <submittedName>
        <fullName evidence="1">Uncharacterized protein</fullName>
    </submittedName>
</protein>
<name>A0A840N8D0_9BRAD</name>
<dbReference type="RefSeq" id="WP_210312131.1">
    <property type="nucleotide sequence ID" value="NZ_JACHIJ010000006.1"/>
</dbReference>
<reference evidence="1 2" key="1">
    <citation type="submission" date="2020-08" db="EMBL/GenBank/DDBJ databases">
        <title>Genomic Encyclopedia of Type Strains, Phase IV (KMG-IV): sequencing the most valuable type-strain genomes for metagenomic binning, comparative biology and taxonomic classification.</title>
        <authorList>
            <person name="Goeker M."/>
        </authorList>
    </citation>
    <scope>NUCLEOTIDE SEQUENCE [LARGE SCALE GENOMIC DNA]</scope>
    <source>
        <strain evidence="1 2">DSM 17498</strain>
    </source>
</reference>
<comment type="caution">
    <text evidence="1">The sequence shown here is derived from an EMBL/GenBank/DDBJ whole genome shotgun (WGS) entry which is preliminary data.</text>
</comment>
<accession>A0A840N8D0</accession>
<sequence length="77" mass="8545">MSEQNDFPKSGIGARWMNQASISFRNSISLQRLRSDAIFYETANALVVAGNIENSRQTVATTRTTSRNGFDSFRAIA</sequence>
<dbReference type="Proteomes" id="UP000521227">
    <property type="component" value="Unassembled WGS sequence"/>
</dbReference>
<organism evidence="1 2">
    <name type="scientific">Afipia massiliensis</name>
    <dbReference type="NCBI Taxonomy" id="211460"/>
    <lineage>
        <taxon>Bacteria</taxon>
        <taxon>Pseudomonadati</taxon>
        <taxon>Pseudomonadota</taxon>
        <taxon>Alphaproteobacteria</taxon>
        <taxon>Hyphomicrobiales</taxon>
        <taxon>Nitrobacteraceae</taxon>
        <taxon>Afipia</taxon>
    </lineage>
</organism>
<evidence type="ECO:0000313" key="1">
    <source>
        <dbReference type="EMBL" id="MBB5054058.1"/>
    </source>
</evidence>